<dbReference type="PROSITE" id="PS50878">
    <property type="entry name" value="RT_POL"/>
    <property type="match status" value="1"/>
</dbReference>
<sequence>MFMYDQSFNRVSLLRCLLKKDFKNNALLYNDAYKLEQIDKALDLVKYGFFHEDNIEIKKIKKKPVYAFKNLHDNLVLRKANKNLKKAYRVKQNNRDSIVKCLKVILSEGINYKLFKLDINQFYESISHDEVIGLIDDNLRINHDTKRVVKLMLSAFHQCGGKGLPRGISLSATLSEIMMMEFDAYVNSKDYVYHYFRYVDDIIIITNQRDPSNFLSDIANKLPENLFFSKKKKKKLTLNTIKPAKANSDRRSEELNYLGYNYKIYAPFKNGEQPNSLFRDVYLDIAPNKVKKIKTKIIRSFSSYVKSGDFKLLDDRIKLLTSNFSILDTSKDISIMSGIYYNYKRVDYETSVALNELDRFLRFAILSKKGRVFSSISLKERDKRILLRYSFRRGFSRHTFVKFSPTRQSEIQRAWINA</sequence>
<proteinExistence type="predicted"/>
<dbReference type="NCBIfam" id="NF041747">
    <property type="entry name" value="Drt3a"/>
    <property type="match status" value="1"/>
</dbReference>
<dbReference type="Proteomes" id="UP000738517">
    <property type="component" value="Unassembled WGS sequence"/>
</dbReference>
<name>A0ABW9YN56_9GAMM</name>
<keyword evidence="2" id="KW-0548">Nucleotidyltransferase</keyword>
<gene>
    <name evidence="2" type="ORF">EIZ48_19125</name>
</gene>
<dbReference type="Pfam" id="PF00078">
    <property type="entry name" value="RVT_1"/>
    <property type="match status" value="1"/>
</dbReference>
<protein>
    <submittedName>
        <fullName evidence="2">RNA-directed DNA polymerase</fullName>
    </submittedName>
</protein>
<organism evidence="2 3">
    <name type="scientific">Photobacterium alginatilyticum</name>
    <dbReference type="NCBI Taxonomy" id="1775171"/>
    <lineage>
        <taxon>Bacteria</taxon>
        <taxon>Pseudomonadati</taxon>
        <taxon>Pseudomonadota</taxon>
        <taxon>Gammaproteobacteria</taxon>
        <taxon>Vibrionales</taxon>
        <taxon>Vibrionaceae</taxon>
        <taxon>Photobacterium</taxon>
    </lineage>
</organism>
<keyword evidence="3" id="KW-1185">Reference proteome</keyword>
<evidence type="ECO:0000259" key="1">
    <source>
        <dbReference type="PROSITE" id="PS50878"/>
    </source>
</evidence>
<dbReference type="GO" id="GO:0003964">
    <property type="term" value="F:RNA-directed DNA polymerase activity"/>
    <property type="evidence" value="ECO:0007669"/>
    <property type="project" value="UniProtKB-KW"/>
</dbReference>
<dbReference type="SUPFAM" id="SSF56672">
    <property type="entry name" value="DNA/RNA polymerases"/>
    <property type="match status" value="1"/>
</dbReference>
<keyword evidence="2" id="KW-0808">Transferase</keyword>
<dbReference type="EMBL" id="RSEJ01000022">
    <property type="protein sequence ID" value="NBI54633.1"/>
    <property type="molecule type" value="Genomic_DNA"/>
</dbReference>
<evidence type="ECO:0000313" key="3">
    <source>
        <dbReference type="Proteomes" id="UP000738517"/>
    </source>
</evidence>
<evidence type="ECO:0000313" key="2">
    <source>
        <dbReference type="EMBL" id="NBI54633.1"/>
    </source>
</evidence>
<keyword evidence="2" id="KW-0695">RNA-directed DNA polymerase</keyword>
<dbReference type="InterPro" id="IPR043502">
    <property type="entry name" value="DNA/RNA_pol_sf"/>
</dbReference>
<dbReference type="InterPro" id="IPR000477">
    <property type="entry name" value="RT_dom"/>
</dbReference>
<accession>A0ABW9YN56</accession>
<reference evidence="2 3" key="1">
    <citation type="journal article" date="2017" name="Int. J. Syst. Evol. Microbiol.">
        <title>Photobacterium alginatilyticum sp. nov., a marine bacterium isolated from bottom seawater.</title>
        <authorList>
            <person name="Wang X."/>
            <person name="Wang Y."/>
            <person name="Yang X."/>
            <person name="Sun H."/>
            <person name="Li B."/>
            <person name="Zhang X.H."/>
        </authorList>
    </citation>
    <scope>NUCLEOTIDE SEQUENCE [LARGE SCALE GENOMIC DNA]</scope>
    <source>
        <strain evidence="2 3">P03D4</strain>
    </source>
</reference>
<comment type="caution">
    <text evidence="2">The sequence shown here is derived from an EMBL/GenBank/DDBJ whole genome shotgun (WGS) entry which is preliminary data.</text>
</comment>
<feature type="domain" description="Reverse transcriptase" evidence="1">
    <location>
        <begin position="41"/>
        <end position="262"/>
    </location>
</feature>
<dbReference type="CDD" id="cd01646">
    <property type="entry name" value="RT_Bac_retron_I"/>
    <property type="match status" value="1"/>
</dbReference>